<dbReference type="EC" id="3.6.4.13" evidence="1"/>
<sequence>MSIVLARTARAGSSGLAISFLRAGRGAAGEYSFRNAATQAELAERARPAAVYSLWPQRWLPYALTAAKKRKMRPGDILGALTGDIGLDGAGYWQN</sequence>
<dbReference type="AlphaFoldDB" id="A0A447U2S6"/>
<keyword evidence="1" id="KW-0347">Helicase</keyword>
<keyword evidence="1" id="KW-0067">ATP-binding</keyword>
<dbReference type="GO" id="GO:0003724">
    <property type="term" value="F:RNA helicase activity"/>
    <property type="evidence" value="ECO:0007669"/>
    <property type="project" value="UniProtKB-EC"/>
</dbReference>
<keyword evidence="1" id="KW-0378">Hydrolase</keyword>
<keyword evidence="1" id="KW-0547">Nucleotide-binding</keyword>
<dbReference type="GO" id="GO:0016787">
    <property type="term" value="F:hydrolase activity"/>
    <property type="evidence" value="ECO:0007669"/>
    <property type="project" value="UniProtKB-KW"/>
</dbReference>
<protein>
    <submittedName>
        <fullName evidence="1">ATP-dependent RNA helicase</fullName>
        <ecNumber evidence="1">3.6.4.13</ecNumber>
    </submittedName>
</protein>
<dbReference type="Proteomes" id="UP000269208">
    <property type="component" value="Chromosome"/>
</dbReference>
<evidence type="ECO:0000313" key="1">
    <source>
        <dbReference type="EMBL" id="VEB59113.1"/>
    </source>
</evidence>
<reference evidence="1 2" key="1">
    <citation type="submission" date="2018-12" db="EMBL/GenBank/DDBJ databases">
        <authorList>
            <consortium name="Pathogen Informatics"/>
        </authorList>
    </citation>
    <scope>NUCLEOTIDE SEQUENCE [LARGE SCALE GENOMIC DNA]</scope>
    <source>
        <strain evidence="1 2">NCTC6754</strain>
    </source>
</reference>
<accession>A0A447U2S6</accession>
<proteinExistence type="predicted"/>
<evidence type="ECO:0000313" key="2">
    <source>
        <dbReference type="Proteomes" id="UP000269208"/>
    </source>
</evidence>
<organism evidence="1 2">
    <name type="scientific">Salmonella enterica I</name>
    <dbReference type="NCBI Taxonomy" id="59201"/>
    <lineage>
        <taxon>Bacteria</taxon>
        <taxon>Pseudomonadati</taxon>
        <taxon>Pseudomonadota</taxon>
        <taxon>Gammaproteobacteria</taxon>
        <taxon>Enterobacterales</taxon>
        <taxon>Enterobacteriaceae</taxon>
        <taxon>Salmonella</taxon>
    </lineage>
</organism>
<name>A0A447U2S6_SALET</name>
<dbReference type="EMBL" id="LR134190">
    <property type="protein sequence ID" value="VEB59113.1"/>
    <property type="molecule type" value="Genomic_DNA"/>
</dbReference>
<gene>
    <name evidence="1" type="primary">dbpA_4</name>
    <name evidence="1" type="ORF">NCTC6754_05756</name>
</gene>